<protein>
    <submittedName>
        <fullName evidence="2">Uncharacterized protein</fullName>
    </submittedName>
</protein>
<gene>
    <name evidence="2" type="ORF">XF3B_46290</name>
</gene>
<proteinExistence type="predicted"/>
<organism evidence="2">
    <name type="scientific">Bradyrhizobium diazoefficiens</name>
    <dbReference type="NCBI Taxonomy" id="1355477"/>
    <lineage>
        <taxon>Bacteria</taxon>
        <taxon>Pseudomonadati</taxon>
        <taxon>Pseudomonadota</taxon>
        <taxon>Alphaproteobacteria</taxon>
        <taxon>Hyphomicrobiales</taxon>
        <taxon>Nitrobacteraceae</taxon>
        <taxon>Bradyrhizobium</taxon>
    </lineage>
</organism>
<evidence type="ECO:0000313" key="2">
    <source>
        <dbReference type="EMBL" id="BCE39598.1"/>
    </source>
</evidence>
<name>A0A809YP03_9BRAD</name>
<reference evidence="2" key="1">
    <citation type="submission" date="2020-05" db="EMBL/GenBank/DDBJ databases">
        <title>Complete genome sequence of Bradyrhizobium diazoefficiens XF3 isolated from soybean nodule.</title>
        <authorList>
            <person name="Noda R."/>
            <person name="Kakizaki K."/>
            <person name="Minamisawa K."/>
        </authorList>
    </citation>
    <scope>NUCLEOTIDE SEQUENCE</scope>
    <source>
        <strain evidence="2">XF3</strain>
    </source>
</reference>
<sequence>MAKSSQPLAPRTGPSLIRRFFFAVASNFDLFGDPIPANHGGRGRPEHMPTVENRNRVNMLLAMGWSNERIAAALRVTLPTLRKHYFSELKYRAVARDRLDAALLMKAFEAAEKGRLGPFLKLVERNDLMNFGQTSRPRVAETAAAEPKPEKAPKLGKKEEALLAAHQPNAGTPMGELMMRRQQGLNS</sequence>
<feature type="region of interest" description="Disordered" evidence="1">
    <location>
        <begin position="134"/>
        <end position="187"/>
    </location>
</feature>
<evidence type="ECO:0000256" key="1">
    <source>
        <dbReference type="SAM" id="MobiDB-lite"/>
    </source>
</evidence>
<feature type="compositionally biased region" description="Basic and acidic residues" evidence="1">
    <location>
        <begin position="147"/>
        <end position="161"/>
    </location>
</feature>
<accession>A0A809YP03</accession>
<dbReference type="AlphaFoldDB" id="A0A809YP03"/>
<dbReference type="EMBL" id="AP023093">
    <property type="protein sequence ID" value="BCE39598.1"/>
    <property type="molecule type" value="Genomic_DNA"/>
</dbReference>